<name>A0ABM8JS57_9GAMM</name>
<proteinExistence type="predicted"/>
<dbReference type="Proteomes" id="UP001529514">
    <property type="component" value="Chromosome"/>
</dbReference>
<protein>
    <submittedName>
        <fullName evidence="1">Uncharacterized protein</fullName>
    </submittedName>
</protein>
<evidence type="ECO:0000313" key="2">
    <source>
        <dbReference type="Proteomes" id="UP001529514"/>
    </source>
</evidence>
<organism evidence="1 2">
    <name type="scientific">Xenorhabdus taiwanensis</name>
    <dbReference type="NCBI Taxonomy" id="3085177"/>
    <lineage>
        <taxon>Bacteria</taxon>
        <taxon>Pseudomonadati</taxon>
        <taxon>Pseudomonadota</taxon>
        <taxon>Gammaproteobacteria</taxon>
        <taxon>Enterobacterales</taxon>
        <taxon>Morganellaceae</taxon>
        <taxon>Xenorhabdus</taxon>
    </lineage>
</organism>
<accession>A0ABM8JS57</accession>
<evidence type="ECO:0000313" key="1">
    <source>
        <dbReference type="EMBL" id="BET95523.1"/>
    </source>
</evidence>
<sequence>MAFARVLQLLKQQPTVVRLDVQYKANVLEKEQGTPRAEAFLSKTFVNRILPRVNLVIG</sequence>
<reference evidence="1 2" key="1">
    <citation type="submission" date="2023-10" db="EMBL/GenBank/DDBJ databases">
        <title>Xenorhabdus taiwanensis sp. nov., a symbiotic bacterium associated with the entomopathogenic nematode Steinernema taiwanensis.</title>
        <authorList>
            <person name="Tseng C.T."/>
            <person name="Shu H.Y."/>
            <person name="Chen M.H."/>
            <person name="Fang Y.J."/>
            <person name="Wu T.L."/>
            <person name="Lin Y.C."/>
            <person name="Huang C.J."/>
        </authorList>
    </citation>
    <scope>NUCLEOTIDE SEQUENCE [LARGE SCALE GENOMIC DNA]</scope>
    <source>
        <strain evidence="1 2">TCT-1</strain>
    </source>
</reference>
<keyword evidence="2" id="KW-1185">Reference proteome</keyword>
<gene>
    <name evidence="1" type="ORF">TCT1_04440</name>
</gene>
<dbReference type="EMBL" id="AP028978">
    <property type="protein sequence ID" value="BET95523.1"/>
    <property type="molecule type" value="Genomic_DNA"/>
</dbReference>